<feature type="transmembrane region" description="Helical" evidence="5">
    <location>
        <begin position="108"/>
        <end position="132"/>
    </location>
</feature>
<dbReference type="InterPro" id="IPR052954">
    <property type="entry name" value="GPCR-Ligand_Int"/>
</dbReference>
<gene>
    <name evidence="7" type="ORF">GPM918_LOCUS18809</name>
    <name evidence="8" type="ORF">SRO942_LOCUS18806</name>
</gene>
<proteinExistence type="predicted"/>
<keyword evidence="3 5" id="KW-1133">Transmembrane helix</keyword>
<dbReference type="Proteomes" id="UP000663829">
    <property type="component" value="Unassembled WGS sequence"/>
</dbReference>
<evidence type="ECO:0000313" key="8">
    <source>
        <dbReference type="EMBL" id="CAF3867122.1"/>
    </source>
</evidence>
<keyword evidence="4 5" id="KW-0472">Membrane</keyword>
<dbReference type="GO" id="GO:0004930">
    <property type="term" value="F:G protein-coupled receptor activity"/>
    <property type="evidence" value="ECO:0007669"/>
    <property type="project" value="InterPro"/>
</dbReference>
<dbReference type="EMBL" id="CAJOBC010005543">
    <property type="protein sequence ID" value="CAF3867122.1"/>
    <property type="molecule type" value="Genomic_DNA"/>
</dbReference>
<keyword evidence="9" id="KW-1185">Reference proteome</keyword>
<feature type="transmembrane region" description="Helical" evidence="5">
    <location>
        <begin position="42"/>
        <end position="63"/>
    </location>
</feature>
<comment type="caution">
    <text evidence="7">The sequence shown here is derived from an EMBL/GenBank/DDBJ whole genome shotgun (WGS) entry which is preliminary data.</text>
</comment>
<dbReference type="GO" id="GO:0016020">
    <property type="term" value="C:membrane"/>
    <property type="evidence" value="ECO:0007669"/>
    <property type="project" value="UniProtKB-SubCell"/>
</dbReference>
<dbReference type="InterPro" id="IPR000276">
    <property type="entry name" value="GPCR_Rhodpsn"/>
</dbReference>
<feature type="transmembrane region" description="Helical" evidence="5">
    <location>
        <begin position="83"/>
        <end position="102"/>
    </location>
</feature>
<dbReference type="Pfam" id="PF00001">
    <property type="entry name" value="7tm_1"/>
    <property type="match status" value="1"/>
</dbReference>
<dbReference type="Proteomes" id="UP000681722">
    <property type="component" value="Unassembled WGS sequence"/>
</dbReference>
<keyword evidence="2 5" id="KW-0812">Transmembrane</keyword>
<dbReference type="PANTHER" id="PTHR46641:SF25">
    <property type="entry name" value="CNMAMIDE RECEPTOR-RELATED"/>
    <property type="match status" value="1"/>
</dbReference>
<dbReference type="EMBL" id="CAJNOQ010005543">
    <property type="protein sequence ID" value="CAF1102271.1"/>
    <property type="molecule type" value="Genomic_DNA"/>
</dbReference>
<feature type="transmembrane region" description="Helical" evidence="5">
    <location>
        <begin position="153"/>
        <end position="169"/>
    </location>
</feature>
<dbReference type="InterPro" id="IPR017452">
    <property type="entry name" value="GPCR_Rhodpsn_7TM"/>
</dbReference>
<feature type="transmembrane region" description="Helical" evidence="5">
    <location>
        <begin position="189"/>
        <end position="213"/>
    </location>
</feature>
<protein>
    <recommendedName>
        <fullName evidence="6">G-protein coupled receptors family 1 profile domain-containing protein</fullName>
    </recommendedName>
</protein>
<evidence type="ECO:0000256" key="1">
    <source>
        <dbReference type="ARBA" id="ARBA00004370"/>
    </source>
</evidence>
<dbReference type="PANTHER" id="PTHR46641">
    <property type="entry name" value="FMRFAMIDE RECEPTOR-RELATED"/>
    <property type="match status" value="1"/>
</dbReference>
<dbReference type="PRINTS" id="PR00237">
    <property type="entry name" value="GPCRRHODOPSN"/>
</dbReference>
<accession>A0A814PB07</accession>
<dbReference type="PROSITE" id="PS50262">
    <property type="entry name" value="G_PROTEIN_RECEP_F1_2"/>
    <property type="match status" value="1"/>
</dbReference>
<comment type="subcellular location">
    <subcellularLocation>
        <location evidence="1">Membrane</location>
    </subcellularLocation>
</comment>
<evidence type="ECO:0000256" key="5">
    <source>
        <dbReference type="SAM" id="Phobius"/>
    </source>
</evidence>
<evidence type="ECO:0000256" key="4">
    <source>
        <dbReference type="ARBA" id="ARBA00023136"/>
    </source>
</evidence>
<reference evidence="7" key="1">
    <citation type="submission" date="2021-02" db="EMBL/GenBank/DDBJ databases">
        <authorList>
            <person name="Nowell W R."/>
        </authorList>
    </citation>
    <scope>NUCLEOTIDE SEQUENCE</scope>
</reference>
<dbReference type="Gene3D" id="1.20.1070.10">
    <property type="entry name" value="Rhodopsin 7-helix transmembrane proteins"/>
    <property type="match status" value="1"/>
</dbReference>
<evidence type="ECO:0000313" key="7">
    <source>
        <dbReference type="EMBL" id="CAF1102271.1"/>
    </source>
</evidence>
<evidence type="ECO:0000313" key="9">
    <source>
        <dbReference type="Proteomes" id="UP000663829"/>
    </source>
</evidence>
<evidence type="ECO:0000259" key="6">
    <source>
        <dbReference type="PROSITE" id="PS50262"/>
    </source>
</evidence>
<dbReference type="OrthoDB" id="9990906at2759"/>
<feature type="transmembrane region" description="Helical" evidence="5">
    <location>
        <begin position="252"/>
        <end position="272"/>
    </location>
</feature>
<feature type="transmembrane region" description="Helical" evidence="5">
    <location>
        <begin position="292"/>
        <end position="311"/>
    </location>
</feature>
<dbReference type="AlphaFoldDB" id="A0A814PB07"/>
<feature type="non-terminal residue" evidence="7">
    <location>
        <position position="1"/>
    </location>
</feature>
<name>A0A814PB07_9BILA</name>
<evidence type="ECO:0000256" key="2">
    <source>
        <dbReference type="ARBA" id="ARBA00022692"/>
    </source>
</evidence>
<evidence type="ECO:0000256" key="3">
    <source>
        <dbReference type="ARBA" id="ARBA00022989"/>
    </source>
</evidence>
<feature type="domain" description="G-protein coupled receptors family 1 profile" evidence="6">
    <location>
        <begin position="55"/>
        <end position="308"/>
    </location>
</feature>
<organism evidence="7 9">
    <name type="scientific">Didymodactylos carnosus</name>
    <dbReference type="NCBI Taxonomy" id="1234261"/>
    <lineage>
        <taxon>Eukaryota</taxon>
        <taxon>Metazoa</taxon>
        <taxon>Spiralia</taxon>
        <taxon>Gnathifera</taxon>
        <taxon>Rotifera</taxon>
        <taxon>Eurotatoria</taxon>
        <taxon>Bdelloidea</taxon>
        <taxon>Philodinida</taxon>
        <taxon>Philodinidae</taxon>
        <taxon>Didymodactylos</taxon>
    </lineage>
</organism>
<sequence length="396" mass="45863">LVKMSELASLSTTSVIPLNNVTTNTNFTGFNATHYIDFFFKYIYLLLVVIVGCIGNLFVIIIFGQKTLRTGSSGNSVSVYPFLLYMAMSDTLYLIILFLLWLSNFVNILHRPVICQLTLYCTYVCNFINAYYTVSFTAQRLFAVTKPFRASDVLSCYILFLVTIVPVPGSSKKMCFSRNSTRWINELMDIVDCFVVFVIPYVNVITMNSIMLFTLTYGMKRENFGFGETKINHVNKAREITRRNASRRMTKLLLTVSTSYLIVCGPYFFTHTWRLLRHNKTNGKLLNTLEGYFHYIHHISFAMNFYIYIAFGARFRRESKRLCSKWKLTLLRNTKKSKQIQQHQNYHCYGGQSSEPFEKGDLLEQMYTSSRTLCTMAKRGTYCTLSTKGRSPHREN</sequence>
<dbReference type="SUPFAM" id="SSF81321">
    <property type="entry name" value="Family A G protein-coupled receptor-like"/>
    <property type="match status" value="1"/>
</dbReference>